<feature type="domain" description="Sema" evidence="21">
    <location>
        <begin position="95"/>
        <end position="558"/>
    </location>
</feature>
<dbReference type="GO" id="GO:0001525">
    <property type="term" value="P:angiogenesis"/>
    <property type="evidence" value="ECO:0007669"/>
    <property type="project" value="UniProtKB-KW"/>
</dbReference>
<dbReference type="GeneTree" id="ENSGT00940000161509"/>
<dbReference type="SMART" id="SM00423">
    <property type="entry name" value="PSI"/>
    <property type="match status" value="1"/>
</dbReference>
<dbReference type="PANTHER" id="PTHR11036">
    <property type="entry name" value="SEMAPHORIN"/>
    <property type="match status" value="1"/>
</dbReference>
<evidence type="ECO:0000256" key="12">
    <source>
        <dbReference type="ARBA" id="ARBA00023130"/>
    </source>
</evidence>
<keyword evidence="13 20" id="KW-0472">Membrane</keyword>
<dbReference type="InterPro" id="IPR001627">
    <property type="entry name" value="Semap_dom"/>
</dbReference>
<dbReference type="PANTHER" id="PTHR11036:SF15">
    <property type="entry name" value="SEMAPHORIN-4A"/>
    <property type="match status" value="1"/>
</dbReference>
<dbReference type="GO" id="GO:0007399">
    <property type="term" value="P:nervous system development"/>
    <property type="evidence" value="ECO:0007669"/>
    <property type="project" value="UniProtKB-KW"/>
</dbReference>
<dbReference type="PROSITE" id="PS51004">
    <property type="entry name" value="SEMA"/>
    <property type="match status" value="1"/>
</dbReference>
<evidence type="ECO:0000313" key="22">
    <source>
        <dbReference type="Ensembl" id="ENSXETP00000089184"/>
    </source>
</evidence>
<dbReference type="FunFam" id="3.30.1680.10:FF:000019">
    <property type="entry name" value="Semaphorin 4A"/>
    <property type="match status" value="1"/>
</dbReference>
<evidence type="ECO:0000256" key="4">
    <source>
        <dbReference type="ARBA" id="ARBA00022475"/>
    </source>
</evidence>
<dbReference type="Bgee" id="ENSXETG00000018164">
    <property type="expression patterns" value="Expressed in neurula embryo and 14 other cell types or tissues"/>
</dbReference>
<dbReference type="InterPro" id="IPR016201">
    <property type="entry name" value="PSI"/>
</dbReference>
<dbReference type="InterPro" id="IPR015943">
    <property type="entry name" value="WD40/YVTN_repeat-like_dom_sf"/>
</dbReference>
<keyword evidence="3" id="KW-0217">Developmental protein</keyword>
<dbReference type="AlphaFoldDB" id="A0A6I8RVN7"/>
<evidence type="ECO:0000256" key="3">
    <source>
        <dbReference type="ARBA" id="ARBA00022473"/>
    </source>
</evidence>
<proteinExistence type="inferred from homology"/>
<evidence type="ECO:0000256" key="10">
    <source>
        <dbReference type="ARBA" id="ARBA00022902"/>
    </source>
</evidence>
<evidence type="ECO:0000259" key="21">
    <source>
        <dbReference type="PROSITE" id="PS51004"/>
    </source>
</evidence>
<reference evidence="22" key="1">
    <citation type="journal article" date="2010" name="Science">
        <title>The genome of the Western clawed frog Xenopus tropicalis.</title>
        <authorList>
            <person name="Hellsten U."/>
            <person name="Harland R.M."/>
            <person name="Gilchrist M.J."/>
            <person name="Hendrix D."/>
            <person name="Jurka J."/>
            <person name="Kapitonov V."/>
            <person name="Ovcharenko I."/>
            <person name="Putnam N.H."/>
            <person name="Shu S."/>
            <person name="Taher L."/>
            <person name="Blitz I.L."/>
            <person name="Blumberg B."/>
            <person name="Dichmann D.S."/>
            <person name="Dubchak I."/>
            <person name="Amaya E."/>
            <person name="Detter J.C."/>
            <person name="Fletcher R."/>
            <person name="Gerhard D.S."/>
            <person name="Goodstein D."/>
            <person name="Graves T."/>
            <person name="Grigoriev I.V."/>
            <person name="Grimwood J."/>
            <person name="Kawashima T."/>
            <person name="Lindquist E."/>
            <person name="Lucas S.M."/>
            <person name="Mead P.E."/>
            <person name="Mitros T."/>
            <person name="Ogino H."/>
            <person name="Ohta Y."/>
            <person name="Poliakov A.V."/>
            <person name="Pollet N."/>
            <person name="Robert J."/>
            <person name="Salamov A."/>
            <person name="Sater A.K."/>
            <person name="Schmutz J."/>
            <person name="Terry A."/>
            <person name="Vize P.D."/>
            <person name="Warren W.C."/>
            <person name="Wells D."/>
            <person name="Wills A."/>
            <person name="Wilson R.K."/>
            <person name="Zimmerman L.B."/>
            <person name="Zorn A.M."/>
            <person name="Grainger R."/>
            <person name="Grammer T."/>
            <person name="Khokha M.K."/>
            <person name="Richardson P.M."/>
            <person name="Rokhsar D.S."/>
        </authorList>
    </citation>
    <scope>NUCLEOTIDE SEQUENCE [LARGE SCALE GENOMIC DNA]</scope>
    <source>
        <strain evidence="22">Nigerian</strain>
    </source>
</reference>
<dbReference type="SUPFAM" id="SSF103575">
    <property type="entry name" value="Plexin repeat"/>
    <property type="match status" value="1"/>
</dbReference>
<dbReference type="GO" id="GO:0030154">
    <property type="term" value="P:cell differentiation"/>
    <property type="evidence" value="ECO:0007669"/>
    <property type="project" value="UniProtKB-KW"/>
</dbReference>
<evidence type="ECO:0000256" key="14">
    <source>
        <dbReference type="ARBA" id="ARBA00023157"/>
    </source>
</evidence>
<keyword evidence="7" id="KW-0732">Signal</keyword>
<feature type="disulfide bond" evidence="19">
    <location>
        <begin position="195"/>
        <end position="204"/>
    </location>
</feature>
<dbReference type="SMART" id="SM00630">
    <property type="entry name" value="Sema"/>
    <property type="match status" value="1"/>
</dbReference>
<dbReference type="InterPro" id="IPR013783">
    <property type="entry name" value="Ig-like_fold"/>
</dbReference>
<name>A0A6I8RVN7_XENTR</name>
<sequence length="813" mass="90772">MGEAWKERERGRDSSAFKAFLICFSGDHTDPAVGETDARDASVGHKTFGPLPGERWHRGTVSREGQAMPTWKRCWGLLLALLALLPCLPSDLVPRITFRHGDPGRSLLRFRLENVHNYDQLVLSPDETTLYVGARDNILSLGIRTRPIRLLHQAPWPANDSSITSCVNKAKSNKTECFNFIRILAPVNGSHLYTCGTYAFNPTCTYIELDHFSMPKNPNGTIITMDGRGQSPFDPQHNYTSITIDGELYTGTMNNFRGNEPVIFRNLGTKVSLRTEGSHGWLNADAVFVGSFNPQGSSPDSKVYFFFDETTREYDFFEKMTVARVARVCKNDVGGEKVLQKRWTTFLKAQLTCSLQNHFPFNILHHVALQNQPDPNNSIFFGVFRTQWQLGGRRSSAVCLYKLNDIEKVFNGAFKEQNKESSKWNRYMGVVSDPRPGSCSGGKFSDTDLNFMKEHFLMDEVVSPGAGRPVLVKQNVQYTRIALDSVQSVSGLNYTVMFLGTDKGFLHKAVLMGNGSESHIIEEIELLTPEEPVENILLAANEGVLYIGYSAGVLRVPLANCTVYQSCFDCILARDPYCAWDGASQRCRSVRSEQDKGKSWLQDIERGNPNTTCFSIGTPRVMRPPSASVKEENYSSCYNTILELRCPHRSALATYSWKTPDLAAPEMQMVTAEDAQVIIVREDTEGLYECWATESSYRYQVAHYWVRPVSCPGSVAPNTAERDYYKQFVVVTVLLVLTLLGCLGLGLYSVRDKLRARSKIQGCSTPETIKLSDSKEKKPLNGLCDGDGAKPCCVPLGRSTGKMDLENNSVAIS</sequence>
<dbReference type="FunFam" id="2.130.10.10:FF:000257">
    <property type="entry name" value="semaphorin-4A isoform X2"/>
    <property type="match status" value="1"/>
</dbReference>
<keyword evidence="14 19" id="KW-1015">Disulfide bond</keyword>
<dbReference type="Gene3D" id="2.130.10.10">
    <property type="entry name" value="YVTN repeat-like/Quinoprotein amine dehydrogenase"/>
    <property type="match status" value="1"/>
</dbReference>
<evidence type="ECO:0000256" key="7">
    <source>
        <dbReference type="ARBA" id="ARBA00022729"/>
    </source>
</evidence>
<feature type="disulfide bond" evidence="19">
    <location>
        <begin position="166"/>
        <end position="177"/>
    </location>
</feature>
<dbReference type="Pfam" id="PF01437">
    <property type="entry name" value="PSI"/>
    <property type="match status" value="1"/>
</dbReference>
<dbReference type="Ensembl" id="ENSXETT00000080797">
    <property type="protein sequence ID" value="ENSXETP00000089184"/>
    <property type="gene ID" value="ENSXETG00000018164"/>
</dbReference>
<dbReference type="Pfam" id="PF01403">
    <property type="entry name" value="Sema"/>
    <property type="match status" value="1"/>
</dbReference>
<evidence type="ECO:0000256" key="9">
    <source>
        <dbReference type="ARBA" id="ARBA00022859"/>
    </source>
</evidence>
<dbReference type="Gene3D" id="3.30.1680.10">
    <property type="entry name" value="ligand-binding face of the semaphorins, domain 2"/>
    <property type="match status" value="1"/>
</dbReference>
<comment type="subcellular location">
    <subcellularLocation>
        <location evidence="1">Cell membrane</location>
        <topology evidence="1">Single-pass type I membrane protein</topology>
    </subcellularLocation>
</comment>
<evidence type="ECO:0000256" key="18">
    <source>
        <dbReference type="ARBA" id="ARBA00074131"/>
    </source>
</evidence>
<evidence type="ECO:0000256" key="15">
    <source>
        <dbReference type="ARBA" id="ARBA00023180"/>
    </source>
</evidence>
<dbReference type="InterPro" id="IPR027231">
    <property type="entry name" value="Semaphorin"/>
</dbReference>
<organism evidence="22">
    <name type="scientific">Xenopus tropicalis</name>
    <name type="common">Western clawed frog</name>
    <name type="synonym">Silurana tropicalis</name>
    <dbReference type="NCBI Taxonomy" id="8364"/>
    <lineage>
        <taxon>Eukaryota</taxon>
        <taxon>Metazoa</taxon>
        <taxon>Chordata</taxon>
        <taxon>Craniata</taxon>
        <taxon>Vertebrata</taxon>
        <taxon>Euteleostomi</taxon>
        <taxon>Amphibia</taxon>
        <taxon>Batrachia</taxon>
        <taxon>Anura</taxon>
        <taxon>Pipoidea</taxon>
        <taxon>Pipidae</taxon>
        <taxon>Xenopodinae</taxon>
        <taxon>Xenopus</taxon>
        <taxon>Silurana</taxon>
    </lineage>
</organism>
<evidence type="ECO:0000256" key="2">
    <source>
        <dbReference type="ARBA" id="ARBA00009492"/>
    </source>
</evidence>
<keyword evidence="16" id="KW-0393">Immunoglobulin domain</keyword>
<keyword evidence="15" id="KW-0325">Glycoprotein</keyword>
<evidence type="ECO:0000256" key="13">
    <source>
        <dbReference type="ARBA" id="ARBA00023136"/>
    </source>
</evidence>
<evidence type="ECO:0000256" key="8">
    <source>
        <dbReference type="ARBA" id="ARBA00022782"/>
    </source>
</evidence>
<dbReference type="SUPFAM" id="SSF101912">
    <property type="entry name" value="Sema domain"/>
    <property type="match status" value="1"/>
</dbReference>
<evidence type="ECO:0000256" key="5">
    <source>
        <dbReference type="ARBA" id="ARBA00022657"/>
    </source>
</evidence>
<evidence type="ECO:0000256" key="19">
    <source>
        <dbReference type="PROSITE-ProRule" id="PRU00352"/>
    </source>
</evidence>
<keyword evidence="10" id="KW-0524">Neurogenesis</keyword>
<comment type="similarity">
    <text evidence="2">Belongs to the semaphorin family.</text>
</comment>
<dbReference type="InterPro" id="IPR002165">
    <property type="entry name" value="Plexin_repeat"/>
</dbReference>
<dbReference type="Xenbase" id="XB-GENE-5914424">
    <property type="gene designation" value="sema4a"/>
</dbReference>
<evidence type="ECO:0000256" key="6">
    <source>
        <dbReference type="ARBA" id="ARBA00022692"/>
    </source>
</evidence>
<accession>A0A6I8RVN7</accession>
<dbReference type="GO" id="GO:0002250">
    <property type="term" value="P:adaptive immune response"/>
    <property type="evidence" value="ECO:0007669"/>
    <property type="project" value="UniProtKB-KW"/>
</dbReference>
<evidence type="ECO:0000256" key="11">
    <source>
        <dbReference type="ARBA" id="ARBA00022989"/>
    </source>
</evidence>
<dbReference type="FunCoup" id="A0A6I8RVN7">
    <property type="interactions" value="82"/>
</dbReference>
<dbReference type="Gene3D" id="2.60.40.10">
    <property type="entry name" value="Immunoglobulins"/>
    <property type="match status" value="1"/>
</dbReference>
<keyword evidence="12" id="KW-1064">Adaptive immunity</keyword>
<protein>
    <recommendedName>
        <fullName evidence="18">Semaphorin-4A</fullName>
    </recommendedName>
</protein>
<keyword evidence="11 20" id="KW-1133">Transmembrane helix</keyword>
<evidence type="ECO:0000256" key="16">
    <source>
        <dbReference type="ARBA" id="ARBA00023319"/>
    </source>
</evidence>
<dbReference type="GO" id="GO:0005886">
    <property type="term" value="C:plasma membrane"/>
    <property type="evidence" value="ECO:0007669"/>
    <property type="project" value="UniProtKB-SubCell"/>
</dbReference>
<feature type="transmembrane region" description="Helical" evidence="20">
    <location>
        <begin position="728"/>
        <end position="750"/>
    </location>
</feature>
<evidence type="ECO:0000256" key="17">
    <source>
        <dbReference type="ARBA" id="ARBA00054792"/>
    </source>
</evidence>
<keyword evidence="8" id="KW-0221">Differentiation</keyword>
<dbReference type="InParanoid" id="A0A6I8RVN7"/>
<keyword evidence="4" id="KW-1003">Cell membrane</keyword>
<keyword evidence="5" id="KW-0037">Angiogenesis</keyword>
<reference evidence="22" key="2">
    <citation type="submission" date="2020-05" db="UniProtKB">
        <authorList>
            <consortium name="Ensembl"/>
        </authorList>
    </citation>
    <scope>IDENTIFICATION</scope>
</reference>
<feature type="disulfide bond" evidence="19">
    <location>
        <begin position="353"/>
        <end position="399"/>
    </location>
</feature>
<keyword evidence="9" id="KW-0391">Immunity</keyword>
<evidence type="ECO:0000256" key="20">
    <source>
        <dbReference type="SAM" id="Phobius"/>
    </source>
</evidence>
<comment type="function">
    <text evidence="17">Cell surface receptor for PLXNB1, PLXNB2, PLXNB3 and PLXND1 that plays an important role in cell-cell signaling. Regulates glutamatergic and GABAergic synapse development. Promotes the development of inhibitory synapses in a PLXNB1-dependent manner and promotes the development of excitatory synapses in a PLXNB2-dependent manner. Plays a role in priming antigen-specific T-cells, promotes differentiation of Th1 T-helper cells, and thereby contributes to adaptive immunity. Promotes phosphorylation of TIMD2. Inhibits angiogenesis. Promotes axon growth cone collapse. Inhibits axonal extension by providing local signals to specify territories inaccessible for growing axons.</text>
</comment>
<keyword evidence="6 20" id="KW-0812">Transmembrane</keyword>
<evidence type="ECO:0000256" key="1">
    <source>
        <dbReference type="ARBA" id="ARBA00004251"/>
    </source>
</evidence>
<gene>
    <name evidence="22" type="primary">sema4a</name>
</gene>
<dbReference type="GO" id="GO:0030215">
    <property type="term" value="F:semaphorin receptor binding"/>
    <property type="evidence" value="ECO:0007669"/>
    <property type="project" value="InterPro"/>
</dbReference>
<feature type="disulfide bond" evidence="19">
    <location>
        <begin position="329"/>
        <end position="439"/>
    </location>
</feature>
<dbReference type="InterPro" id="IPR036352">
    <property type="entry name" value="Semap_dom_sf"/>
</dbReference>